<organism evidence="3 4">
    <name type="scientific">Apiospora marii</name>
    <dbReference type="NCBI Taxonomy" id="335849"/>
    <lineage>
        <taxon>Eukaryota</taxon>
        <taxon>Fungi</taxon>
        <taxon>Dikarya</taxon>
        <taxon>Ascomycota</taxon>
        <taxon>Pezizomycotina</taxon>
        <taxon>Sordariomycetes</taxon>
        <taxon>Xylariomycetidae</taxon>
        <taxon>Amphisphaeriales</taxon>
        <taxon>Apiosporaceae</taxon>
        <taxon>Apiospora</taxon>
    </lineage>
</organism>
<dbReference type="InterPro" id="IPR002889">
    <property type="entry name" value="WSC_carb-bd"/>
</dbReference>
<sequence>MWLQQQPLGLVLPAVLAVAVVQAASLNYVGCFSDPVGLVDIGANMFQSRGLCSNRCFQIDQWVVGLTNGTHCLCGSRVPPTHYLVADGHCNTPCNGYARDSCGGRGYFSILVRDIELLQQQQRAVDSGSTSENLPGNLQQAGSV</sequence>
<accession>A0ABR1R503</accession>
<name>A0ABR1R503_9PEZI</name>
<evidence type="ECO:0000313" key="3">
    <source>
        <dbReference type="EMBL" id="KAK7999237.1"/>
    </source>
</evidence>
<gene>
    <name evidence="3" type="ORF">PG991_014912</name>
</gene>
<dbReference type="Pfam" id="PF01822">
    <property type="entry name" value="WSC"/>
    <property type="match status" value="1"/>
</dbReference>
<dbReference type="PROSITE" id="PS51212">
    <property type="entry name" value="WSC"/>
    <property type="match status" value="1"/>
</dbReference>
<protein>
    <recommendedName>
        <fullName evidence="2">WSC domain-containing protein</fullName>
    </recommendedName>
</protein>
<keyword evidence="1" id="KW-0732">Signal</keyword>
<feature type="chain" id="PRO_5045870811" description="WSC domain-containing protein" evidence="1">
    <location>
        <begin position="24"/>
        <end position="144"/>
    </location>
</feature>
<evidence type="ECO:0000259" key="2">
    <source>
        <dbReference type="PROSITE" id="PS51212"/>
    </source>
</evidence>
<dbReference type="EMBL" id="JAQQWI010000019">
    <property type="protein sequence ID" value="KAK7999237.1"/>
    <property type="molecule type" value="Genomic_DNA"/>
</dbReference>
<dbReference type="Proteomes" id="UP001396898">
    <property type="component" value="Unassembled WGS sequence"/>
</dbReference>
<reference evidence="3 4" key="1">
    <citation type="submission" date="2023-01" db="EMBL/GenBank/DDBJ databases">
        <title>Analysis of 21 Apiospora genomes using comparative genomics revels a genus with tremendous synthesis potential of carbohydrate active enzymes and secondary metabolites.</title>
        <authorList>
            <person name="Sorensen T."/>
        </authorList>
    </citation>
    <scope>NUCLEOTIDE SEQUENCE [LARGE SCALE GENOMIC DNA]</scope>
    <source>
        <strain evidence="3 4">CBS 20057</strain>
    </source>
</reference>
<evidence type="ECO:0000313" key="4">
    <source>
        <dbReference type="Proteomes" id="UP001396898"/>
    </source>
</evidence>
<dbReference type="SMART" id="SM00321">
    <property type="entry name" value="WSC"/>
    <property type="match status" value="1"/>
</dbReference>
<keyword evidence="4" id="KW-1185">Reference proteome</keyword>
<feature type="domain" description="WSC" evidence="2">
    <location>
        <begin position="25"/>
        <end position="114"/>
    </location>
</feature>
<evidence type="ECO:0000256" key="1">
    <source>
        <dbReference type="SAM" id="SignalP"/>
    </source>
</evidence>
<comment type="caution">
    <text evidence="3">The sequence shown here is derived from an EMBL/GenBank/DDBJ whole genome shotgun (WGS) entry which is preliminary data.</text>
</comment>
<feature type="signal peptide" evidence="1">
    <location>
        <begin position="1"/>
        <end position="23"/>
    </location>
</feature>
<proteinExistence type="predicted"/>